<dbReference type="PANTHER" id="PTHR23310">
    <property type="entry name" value="ACYL-COA-BINDING PROTEIN, ACBP"/>
    <property type="match status" value="1"/>
</dbReference>
<feature type="compositionally biased region" description="Low complexity" evidence="3">
    <location>
        <begin position="148"/>
        <end position="164"/>
    </location>
</feature>
<dbReference type="InterPro" id="IPR035984">
    <property type="entry name" value="Acyl-CoA-binding_sf"/>
</dbReference>
<feature type="compositionally biased region" description="Polar residues" evidence="3">
    <location>
        <begin position="268"/>
        <end position="285"/>
    </location>
</feature>
<gene>
    <name evidence="6" type="ORF">CVT25_008728</name>
</gene>
<dbReference type="GO" id="GO:0006631">
    <property type="term" value="P:fatty acid metabolic process"/>
    <property type="evidence" value="ECO:0007669"/>
    <property type="project" value="TreeGrafter"/>
</dbReference>
<dbReference type="STRING" id="93625.A0A409XNQ6"/>
<proteinExistence type="predicted"/>
<name>A0A409XNQ6_PSICY</name>
<comment type="caution">
    <text evidence="6">The sequence shown here is derived from an EMBL/GenBank/DDBJ whole genome shotgun (WGS) entry which is preliminary data.</text>
</comment>
<dbReference type="Gene3D" id="1.20.80.10">
    <property type="match status" value="1"/>
</dbReference>
<protein>
    <recommendedName>
        <fullName evidence="5">ACB domain-containing protein</fullName>
    </recommendedName>
</protein>
<feature type="domain" description="ACB" evidence="5">
    <location>
        <begin position="7"/>
        <end position="119"/>
    </location>
</feature>
<evidence type="ECO:0000256" key="3">
    <source>
        <dbReference type="SAM" id="MobiDB-lite"/>
    </source>
</evidence>
<dbReference type="InterPro" id="IPR014352">
    <property type="entry name" value="FERM/acyl-CoA-bd_prot_sf"/>
</dbReference>
<accession>A0A409XNQ6</accession>
<dbReference type="Pfam" id="PF00887">
    <property type="entry name" value="ACBP"/>
    <property type="match status" value="1"/>
</dbReference>
<dbReference type="InterPro" id="IPR000582">
    <property type="entry name" value="Acyl-CoA-binding_protein"/>
</dbReference>
<dbReference type="InParanoid" id="A0A409XNQ6"/>
<sequence length="481" mass="53186">MASRELIDAQFDRAVEIVQSLPKTGPIQTDYEEKLTMYRIFVASSNKVHSPFNSSHDFQCLTNERSATAGNVKSPRPGMWDMLGRAKWDAWAKHKDLDSYEAKWLYVEALLKVLRKYSDKTVAMNLVEELESYGGDPSHIIMSRTLSKSDSSDSSGSTVSDGDVPVPRGTGTPIVGDRQNNPQHGEETDSNSEENSEDEARALPTLNGKMSVENRPQSSLSSHRYRTPLAGSLAMSPPPVHQRVPSQQPLPGFQTPSAFADSAASPHYPQSGQYTGPFSESSRAQVVSPPNVYPGHPSYHFQSQSHPSQYAPLRPSSSMALERAVENVQVQLAALSERLETLESRSLLLSRSNVSVSPRGGGGGSPSWMGERRSPNDRNAPIWDIDDLGMWSMILNPMSRGLDRLREISVFFASNENRTPSMIIIRRLCLDVSFLLCVVGLIGALWRKSGVRRREVRAALIVLWRAIVGSKQQRLLVDQGV</sequence>
<organism evidence="6 7">
    <name type="scientific">Psilocybe cyanescens</name>
    <dbReference type="NCBI Taxonomy" id="93625"/>
    <lineage>
        <taxon>Eukaryota</taxon>
        <taxon>Fungi</taxon>
        <taxon>Dikarya</taxon>
        <taxon>Basidiomycota</taxon>
        <taxon>Agaricomycotina</taxon>
        <taxon>Agaricomycetes</taxon>
        <taxon>Agaricomycetidae</taxon>
        <taxon>Agaricales</taxon>
        <taxon>Agaricineae</taxon>
        <taxon>Strophariaceae</taxon>
        <taxon>Psilocybe</taxon>
    </lineage>
</organism>
<feature type="region of interest" description="Disordered" evidence="3">
    <location>
        <begin position="353"/>
        <end position="373"/>
    </location>
</feature>
<keyword evidence="4" id="KW-1133">Transmembrane helix</keyword>
<evidence type="ECO:0000256" key="2">
    <source>
        <dbReference type="SAM" id="Coils"/>
    </source>
</evidence>
<evidence type="ECO:0000256" key="1">
    <source>
        <dbReference type="ARBA" id="ARBA00023121"/>
    </source>
</evidence>
<dbReference type="PANTHER" id="PTHR23310:SF133">
    <property type="entry name" value="COA BINDING PROTEIN, PUTATIVE (AFU_ORTHOLOGUE AFUA_1G12300)-RELATED"/>
    <property type="match status" value="1"/>
</dbReference>
<keyword evidence="7" id="KW-1185">Reference proteome</keyword>
<keyword evidence="4" id="KW-0472">Membrane</keyword>
<dbReference type="Proteomes" id="UP000283269">
    <property type="component" value="Unassembled WGS sequence"/>
</dbReference>
<evidence type="ECO:0000259" key="5">
    <source>
        <dbReference type="PROSITE" id="PS51228"/>
    </source>
</evidence>
<evidence type="ECO:0000256" key="4">
    <source>
        <dbReference type="SAM" id="Phobius"/>
    </source>
</evidence>
<feature type="coiled-coil region" evidence="2">
    <location>
        <begin position="318"/>
        <end position="345"/>
    </location>
</feature>
<keyword evidence="1" id="KW-0446">Lipid-binding</keyword>
<dbReference type="SUPFAM" id="SSF47027">
    <property type="entry name" value="Acyl-CoA binding protein"/>
    <property type="match status" value="1"/>
</dbReference>
<dbReference type="OrthoDB" id="346910at2759"/>
<feature type="compositionally biased region" description="Polar residues" evidence="3">
    <location>
        <begin position="244"/>
        <end position="257"/>
    </location>
</feature>
<keyword evidence="4" id="KW-0812">Transmembrane</keyword>
<keyword evidence="2" id="KW-0175">Coiled coil</keyword>
<feature type="compositionally biased region" description="Acidic residues" evidence="3">
    <location>
        <begin position="188"/>
        <end position="197"/>
    </location>
</feature>
<feature type="transmembrane region" description="Helical" evidence="4">
    <location>
        <begin position="424"/>
        <end position="446"/>
    </location>
</feature>
<evidence type="ECO:0000313" key="7">
    <source>
        <dbReference type="Proteomes" id="UP000283269"/>
    </source>
</evidence>
<dbReference type="AlphaFoldDB" id="A0A409XNQ6"/>
<dbReference type="EMBL" id="NHYD01001049">
    <property type="protein sequence ID" value="PPQ92378.1"/>
    <property type="molecule type" value="Genomic_DNA"/>
</dbReference>
<dbReference type="PROSITE" id="PS51228">
    <property type="entry name" value="ACB_2"/>
    <property type="match status" value="1"/>
</dbReference>
<dbReference type="GO" id="GO:0000062">
    <property type="term" value="F:fatty-acyl-CoA binding"/>
    <property type="evidence" value="ECO:0007669"/>
    <property type="project" value="InterPro"/>
</dbReference>
<evidence type="ECO:0000313" key="6">
    <source>
        <dbReference type="EMBL" id="PPQ92378.1"/>
    </source>
</evidence>
<feature type="region of interest" description="Disordered" evidence="3">
    <location>
        <begin position="146"/>
        <end position="315"/>
    </location>
</feature>
<reference evidence="6 7" key="1">
    <citation type="journal article" date="2018" name="Evol. Lett.">
        <title>Horizontal gene cluster transfer increased hallucinogenic mushroom diversity.</title>
        <authorList>
            <person name="Reynolds H.T."/>
            <person name="Vijayakumar V."/>
            <person name="Gluck-Thaler E."/>
            <person name="Korotkin H.B."/>
            <person name="Matheny P.B."/>
            <person name="Slot J.C."/>
        </authorList>
    </citation>
    <scope>NUCLEOTIDE SEQUENCE [LARGE SCALE GENOMIC DNA]</scope>
    <source>
        <strain evidence="6 7">2631</strain>
    </source>
</reference>